<gene>
    <name evidence="1" type="ORF">B9N62_00355</name>
</gene>
<dbReference type="AlphaFoldDB" id="A0A1Y5N494"/>
<protein>
    <submittedName>
        <fullName evidence="1">Uncharacterized protein</fullName>
    </submittedName>
</protein>
<reference evidence="1 2" key="1">
    <citation type="submission" date="2017-04" db="EMBL/GenBank/DDBJ databases">
        <title>Complete genome of Campylobacter concisus ATCC 33237T and draft genomes for an additional eight well characterized C. concisus strains.</title>
        <authorList>
            <person name="Cornelius A.J."/>
            <person name="Miller W.G."/>
            <person name="Lastovica A.J."/>
            <person name="On S.L."/>
            <person name="French N.P."/>
            <person name="Vandenberg O."/>
            <person name="Biggs P.J."/>
        </authorList>
    </citation>
    <scope>NUCLEOTIDE SEQUENCE [LARGE SCALE GENOMIC DNA]</scope>
    <source>
        <strain evidence="1 2">Lasto28.99</strain>
    </source>
</reference>
<dbReference type="Proteomes" id="UP000195967">
    <property type="component" value="Unassembled WGS sequence"/>
</dbReference>
<name>A0A1Y5N494_9BACT</name>
<comment type="caution">
    <text evidence="1">The sequence shown here is derived from an EMBL/GenBank/DDBJ whole genome shotgun (WGS) entry which is preliminary data.</text>
</comment>
<organism evidence="1 2">
    <name type="scientific">Campylobacter concisus</name>
    <dbReference type="NCBI Taxonomy" id="199"/>
    <lineage>
        <taxon>Bacteria</taxon>
        <taxon>Pseudomonadati</taxon>
        <taxon>Campylobacterota</taxon>
        <taxon>Epsilonproteobacteria</taxon>
        <taxon>Campylobacterales</taxon>
        <taxon>Campylobacteraceae</taxon>
        <taxon>Campylobacter</taxon>
    </lineage>
</organism>
<sequence length="75" mass="8942">MAKAKQKKDSGRVYTLEELKCLRDYMLQNGDFHDYETANDYAPYHYEKTGRERSGHALYMCAWRIIEGKYNDILK</sequence>
<accession>A0A1Y5N494</accession>
<dbReference type="EMBL" id="NDYO01000001">
    <property type="protein sequence ID" value="OUT12682.1"/>
    <property type="molecule type" value="Genomic_DNA"/>
</dbReference>
<evidence type="ECO:0000313" key="1">
    <source>
        <dbReference type="EMBL" id="OUT12682.1"/>
    </source>
</evidence>
<dbReference type="RefSeq" id="WP_087583880.1">
    <property type="nucleotide sequence ID" value="NZ_CABMKR010000001.1"/>
</dbReference>
<evidence type="ECO:0000313" key="2">
    <source>
        <dbReference type="Proteomes" id="UP000195967"/>
    </source>
</evidence>
<proteinExistence type="predicted"/>